<evidence type="ECO:0000313" key="1">
    <source>
        <dbReference type="EMBL" id="MFD2834538.1"/>
    </source>
</evidence>
<protein>
    <submittedName>
        <fullName evidence="1">Uncharacterized protein</fullName>
    </submittedName>
</protein>
<gene>
    <name evidence="1" type="ORF">ACFSYS_14700</name>
</gene>
<dbReference type="Proteomes" id="UP001597438">
    <property type="component" value="Unassembled WGS sequence"/>
</dbReference>
<keyword evidence="2" id="KW-1185">Reference proteome</keyword>
<dbReference type="RefSeq" id="WP_251738838.1">
    <property type="nucleotide sequence ID" value="NZ_JBHUOJ010000032.1"/>
</dbReference>
<evidence type="ECO:0000313" key="2">
    <source>
        <dbReference type="Proteomes" id="UP001597438"/>
    </source>
</evidence>
<reference evidence="2" key="1">
    <citation type="journal article" date="2019" name="Int. J. Syst. Evol. Microbiol.">
        <title>The Global Catalogue of Microorganisms (GCM) 10K type strain sequencing project: providing services to taxonomists for standard genome sequencing and annotation.</title>
        <authorList>
            <consortium name="The Broad Institute Genomics Platform"/>
            <consortium name="The Broad Institute Genome Sequencing Center for Infectious Disease"/>
            <person name="Wu L."/>
            <person name="Ma J."/>
        </authorList>
    </citation>
    <scope>NUCLEOTIDE SEQUENCE [LARGE SCALE GENOMIC DNA]</scope>
    <source>
        <strain evidence="2">KCTC 52925</strain>
    </source>
</reference>
<sequence>MPKGYPQVAQIAIQQGKYLDYMLLKIIKDEGPNPFEYKEKASLVTVGKRRAVADLGKFKFAVYFVWLL</sequence>
<proteinExistence type="predicted"/>
<name>A0ABW5XAW8_9FLAO</name>
<dbReference type="Gene3D" id="3.50.50.100">
    <property type="match status" value="1"/>
</dbReference>
<dbReference type="EMBL" id="JBHUOJ010000032">
    <property type="protein sequence ID" value="MFD2834538.1"/>
    <property type="molecule type" value="Genomic_DNA"/>
</dbReference>
<comment type="caution">
    <text evidence="1">The sequence shown here is derived from an EMBL/GenBank/DDBJ whole genome shotgun (WGS) entry which is preliminary data.</text>
</comment>
<accession>A0ABW5XAW8</accession>
<organism evidence="1 2">
    <name type="scientific">Christiangramia antarctica</name>
    <dbReference type="NCBI Taxonomy" id="2058158"/>
    <lineage>
        <taxon>Bacteria</taxon>
        <taxon>Pseudomonadati</taxon>
        <taxon>Bacteroidota</taxon>
        <taxon>Flavobacteriia</taxon>
        <taxon>Flavobacteriales</taxon>
        <taxon>Flavobacteriaceae</taxon>
        <taxon>Christiangramia</taxon>
    </lineage>
</organism>